<dbReference type="PROSITE" id="PS51257">
    <property type="entry name" value="PROKAR_LIPOPROTEIN"/>
    <property type="match status" value="1"/>
</dbReference>
<evidence type="ECO:0000313" key="2">
    <source>
        <dbReference type="EMBL" id="RZG66299.1"/>
    </source>
</evidence>
<dbReference type="Proteomes" id="UP000293483">
    <property type="component" value="Unassembled WGS sequence"/>
</dbReference>
<reference evidence="2 3" key="1">
    <citation type="submission" date="2019-02" db="EMBL/GenBank/DDBJ databases">
        <title>The Batch Genome Submission of Acinetobacter spp. strains.</title>
        <authorList>
            <person name="Qin J."/>
            <person name="Hu Y."/>
            <person name="Ye H."/>
            <person name="Wei L."/>
            <person name="Feng Y."/>
            <person name="Zong Z."/>
        </authorList>
    </citation>
    <scope>NUCLEOTIDE SEQUENCE [LARGE SCALE GENOMIC DNA]</scope>
    <source>
        <strain evidence="2 3">WCHABo060081</strain>
    </source>
</reference>
<proteinExistence type="predicted"/>
<feature type="signal peptide" evidence="1">
    <location>
        <begin position="1"/>
        <end position="21"/>
    </location>
</feature>
<comment type="caution">
    <text evidence="2">The sequence shown here is derived from an EMBL/GenBank/DDBJ whole genome shotgun (WGS) entry which is preliminary data.</text>
</comment>
<evidence type="ECO:0000313" key="3">
    <source>
        <dbReference type="Proteomes" id="UP000293483"/>
    </source>
</evidence>
<dbReference type="EMBL" id="SGSU01000011">
    <property type="protein sequence ID" value="RZG66299.1"/>
    <property type="molecule type" value="Genomic_DNA"/>
</dbReference>
<feature type="chain" id="PRO_5020659483" description="Beta-barrel assembly machine subunit BamE" evidence="1">
    <location>
        <begin position="22"/>
        <end position="142"/>
    </location>
</feature>
<evidence type="ECO:0008006" key="4">
    <source>
        <dbReference type="Google" id="ProtNLM"/>
    </source>
</evidence>
<protein>
    <recommendedName>
        <fullName evidence="4">Beta-barrel assembly machine subunit BamE</fullName>
    </recommendedName>
</protein>
<keyword evidence="1" id="KW-0732">Signal</keyword>
<gene>
    <name evidence="2" type="ORF">EXE25_10580</name>
</gene>
<evidence type="ECO:0000256" key="1">
    <source>
        <dbReference type="SAM" id="SignalP"/>
    </source>
</evidence>
<accession>A0A4Q7ASH6</accession>
<dbReference type="RefSeq" id="WP_130146159.1">
    <property type="nucleotide sequence ID" value="NZ_SGSU01000011.1"/>
</dbReference>
<dbReference type="AlphaFoldDB" id="A0A4Q7ASH6"/>
<organism evidence="2 3">
    <name type="scientific">Acinetobacter bouvetii</name>
    <dbReference type="NCBI Taxonomy" id="202951"/>
    <lineage>
        <taxon>Bacteria</taxon>
        <taxon>Pseudomonadati</taxon>
        <taxon>Pseudomonadota</taxon>
        <taxon>Gammaproteobacteria</taxon>
        <taxon>Moraxellales</taxon>
        <taxon>Moraxellaceae</taxon>
        <taxon>Acinetobacter</taxon>
    </lineage>
</organism>
<sequence>MYKIIGAIGLVLSLSFTSGCAVVMASKQPTKKNTAMIQQGVSRSLVIAEFGAPVTSEFKNGKRYEIYTFMQGYSTASKIGRAFWHGAADVATASLWELIGTPAETVFNGQKMSYEFIFDENDLLESHKLLTLKTDKKLAVTE</sequence>
<name>A0A4Q7ASH6_9GAMM</name>